<feature type="domain" description="Ig-like" evidence="7">
    <location>
        <begin position="140"/>
        <end position="222"/>
    </location>
</feature>
<keyword evidence="8" id="KW-1185">Reference proteome</keyword>
<dbReference type="Pfam" id="PF13927">
    <property type="entry name" value="Ig_3"/>
    <property type="match status" value="1"/>
</dbReference>
<reference evidence="9" key="1">
    <citation type="submission" date="2025-08" db="UniProtKB">
        <authorList>
            <consortium name="RefSeq"/>
        </authorList>
    </citation>
    <scope>IDENTIFICATION</scope>
    <source>
        <tissue evidence="9">Gonad</tissue>
    </source>
</reference>
<dbReference type="PROSITE" id="PS51450">
    <property type="entry name" value="LRR"/>
    <property type="match status" value="1"/>
</dbReference>
<keyword evidence="6" id="KW-0472">Membrane</keyword>
<dbReference type="Gene3D" id="3.80.10.10">
    <property type="entry name" value="Ribonuclease Inhibitor"/>
    <property type="match status" value="1"/>
</dbReference>
<keyword evidence="4" id="KW-1015">Disulfide bond</keyword>
<dbReference type="KEGG" id="bbel:109475084"/>
<keyword evidence="6" id="KW-0812">Transmembrane</keyword>
<evidence type="ECO:0000256" key="2">
    <source>
        <dbReference type="ARBA" id="ARBA00022729"/>
    </source>
</evidence>
<dbReference type="SUPFAM" id="SSF52058">
    <property type="entry name" value="L domain-like"/>
    <property type="match status" value="1"/>
</dbReference>
<sequence>MFTGPEFLETLRLSDNEITDIQNGTFNPTPHLSSLRLSNNTITMFPFEELSRNQISTLYLDNNQMTTLPSLAYDILTTISDINIDNNPWQCDCRMVEFRLKMTGSYPFENQINCSQPEHLNGQKLIDISPDDMMSSGILPTIARFERVDNMTMYHGDTLYFVCEASGIPTPDITVILPSGLNATLDANGTITITNVTAADAGLYVCIAVNPAGSTFATMVIDLQTVPTTVSTPLNSQESNTYYESTTSFSSHVSVVPSPSKQPSPSFSLPILLGAVCGSVAGTLLIGGIILAFWCTRNNQGPPKRPDFSVVFNNTNTTATVITNGQDLTTQAQSTCIRLSSDVRNPHLIPQPPSSQFEPYENVQPPPTGAVLMQTARGLSSYVRNPHLVPRPASFQFEPYEDVQPPPRGAVPSQTASSRGQALRPPVRSNNEPPPVPPPRTASATGYDNIPEHTYQTLTTSRNRPDNGDDTSHHYQSLRRT</sequence>
<dbReference type="SMART" id="SM00082">
    <property type="entry name" value="LRRCT"/>
    <property type="match status" value="1"/>
</dbReference>
<dbReference type="RefSeq" id="XP_019631186.1">
    <property type="nucleotide sequence ID" value="XM_019775627.1"/>
</dbReference>
<feature type="region of interest" description="Disordered" evidence="5">
    <location>
        <begin position="344"/>
        <end position="367"/>
    </location>
</feature>
<dbReference type="InterPro" id="IPR036179">
    <property type="entry name" value="Ig-like_dom_sf"/>
</dbReference>
<dbReference type="InterPro" id="IPR003598">
    <property type="entry name" value="Ig_sub2"/>
</dbReference>
<protein>
    <submittedName>
        <fullName evidence="9">Leucine-rich repeat and immunoglobulin-like domain-containing nogo receptor-interacting protein 1</fullName>
    </submittedName>
</protein>
<gene>
    <name evidence="9" type="primary">LOC109475084</name>
</gene>
<evidence type="ECO:0000313" key="9">
    <source>
        <dbReference type="RefSeq" id="XP_019631186.1"/>
    </source>
</evidence>
<dbReference type="SUPFAM" id="SSF48726">
    <property type="entry name" value="Immunoglobulin"/>
    <property type="match status" value="1"/>
</dbReference>
<dbReference type="InterPro" id="IPR003599">
    <property type="entry name" value="Ig_sub"/>
</dbReference>
<dbReference type="InterPro" id="IPR001611">
    <property type="entry name" value="Leu-rich_rpt"/>
</dbReference>
<feature type="compositionally biased region" description="Basic and acidic residues" evidence="5">
    <location>
        <begin position="463"/>
        <end position="473"/>
    </location>
</feature>
<dbReference type="Pfam" id="PF13855">
    <property type="entry name" value="LRR_8"/>
    <property type="match status" value="1"/>
</dbReference>
<dbReference type="AlphaFoldDB" id="A0A6P4ZNH7"/>
<evidence type="ECO:0000256" key="6">
    <source>
        <dbReference type="SAM" id="Phobius"/>
    </source>
</evidence>
<keyword evidence="2" id="KW-0732">Signal</keyword>
<proteinExistence type="predicted"/>
<dbReference type="InterPro" id="IPR032675">
    <property type="entry name" value="LRR_dom_sf"/>
</dbReference>
<dbReference type="InterPro" id="IPR007110">
    <property type="entry name" value="Ig-like_dom"/>
</dbReference>
<dbReference type="GeneID" id="109475084"/>
<dbReference type="OrthoDB" id="72369at2759"/>
<keyword evidence="1" id="KW-0433">Leucine-rich repeat</keyword>
<evidence type="ECO:0000256" key="3">
    <source>
        <dbReference type="ARBA" id="ARBA00022737"/>
    </source>
</evidence>
<dbReference type="Proteomes" id="UP000515135">
    <property type="component" value="Unplaced"/>
</dbReference>
<accession>A0A6P4ZNH7</accession>
<evidence type="ECO:0000256" key="1">
    <source>
        <dbReference type="ARBA" id="ARBA00022614"/>
    </source>
</evidence>
<dbReference type="PANTHER" id="PTHR24366:SF170">
    <property type="entry name" value="RE50361P"/>
    <property type="match status" value="1"/>
</dbReference>
<feature type="transmembrane region" description="Helical" evidence="6">
    <location>
        <begin position="267"/>
        <end position="295"/>
    </location>
</feature>
<evidence type="ECO:0000256" key="4">
    <source>
        <dbReference type="ARBA" id="ARBA00023157"/>
    </source>
</evidence>
<dbReference type="InterPro" id="IPR000483">
    <property type="entry name" value="Cys-rich_flank_reg_C"/>
</dbReference>
<evidence type="ECO:0000259" key="7">
    <source>
        <dbReference type="PROSITE" id="PS50835"/>
    </source>
</evidence>
<dbReference type="SMART" id="SM00408">
    <property type="entry name" value="IGc2"/>
    <property type="match status" value="1"/>
</dbReference>
<evidence type="ECO:0000256" key="5">
    <source>
        <dbReference type="SAM" id="MobiDB-lite"/>
    </source>
</evidence>
<organism evidence="8 9">
    <name type="scientific">Branchiostoma belcheri</name>
    <name type="common">Amphioxus</name>
    <dbReference type="NCBI Taxonomy" id="7741"/>
    <lineage>
        <taxon>Eukaryota</taxon>
        <taxon>Metazoa</taxon>
        <taxon>Chordata</taxon>
        <taxon>Cephalochordata</taxon>
        <taxon>Leptocardii</taxon>
        <taxon>Amphioxiformes</taxon>
        <taxon>Branchiostomatidae</taxon>
        <taxon>Branchiostoma</taxon>
    </lineage>
</organism>
<keyword evidence="3" id="KW-0677">Repeat</keyword>
<name>A0A6P4ZNH7_BRABE</name>
<feature type="region of interest" description="Disordered" evidence="5">
    <location>
        <begin position="398"/>
        <end position="481"/>
    </location>
</feature>
<dbReference type="PANTHER" id="PTHR24366">
    <property type="entry name" value="IG(IMMUNOGLOBULIN) AND LRR(LEUCINE RICH REPEAT) DOMAINS"/>
    <property type="match status" value="1"/>
</dbReference>
<keyword evidence="6" id="KW-1133">Transmembrane helix</keyword>
<dbReference type="SMART" id="SM00409">
    <property type="entry name" value="IG"/>
    <property type="match status" value="1"/>
</dbReference>
<dbReference type="Gene3D" id="2.60.40.10">
    <property type="entry name" value="Immunoglobulins"/>
    <property type="match status" value="1"/>
</dbReference>
<dbReference type="InterPro" id="IPR013783">
    <property type="entry name" value="Ig-like_fold"/>
</dbReference>
<dbReference type="PROSITE" id="PS50835">
    <property type="entry name" value="IG_LIKE"/>
    <property type="match status" value="1"/>
</dbReference>
<evidence type="ECO:0000313" key="8">
    <source>
        <dbReference type="Proteomes" id="UP000515135"/>
    </source>
</evidence>